<organism evidence="2 3">
    <name type="scientific">Candida theae</name>
    <dbReference type="NCBI Taxonomy" id="1198502"/>
    <lineage>
        <taxon>Eukaryota</taxon>
        <taxon>Fungi</taxon>
        <taxon>Dikarya</taxon>
        <taxon>Ascomycota</taxon>
        <taxon>Saccharomycotina</taxon>
        <taxon>Pichiomycetes</taxon>
        <taxon>Debaryomycetaceae</taxon>
        <taxon>Candida/Lodderomyces clade</taxon>
        <taxon>Candida</taxon>
    </lineage>
</organism>
<feature type="region of interest" description="Disordered" evidence="1">
    <location>
        <begin position="1"/>
        <end position="38"/>
    </location>
</feature>
<feature type="region of interest" description="Disordered" evidence="1">
    <location>
        <begin position="252"/>
        <end position="357"/>
    </location>
</feature>
<name>A0AAD5BF65_9ASCO</name>
<evidence type="ECO:0000313" key="2">
    <source>
        <dbReference type="EMBL" id="KAI5958529.1"/>
    </source>
</evidence>
<keyword evidence="3" id="KW-1185">Reference proteome</keyword>
<protein>
    <submittedName>
        <fullName evidence="2">Uncharacterized protein</fullName>
    </submittedName>
</protein>
<feature type="compositionally biased region" description="Acidic residues" evidence="1">
    <location>
        <begin position="170"/>
        <end position="209"/>
    </location>
</feature>
<reference evidence="2 3" key="1">
    <citation type="journal article" date="2022" name="DNA Res.">
        <title>Genome analysis of five recently described species of the CUG-Ser clade uncovers Candida theae as a new hybrid lineage with pathogenic potential in the Candida parapsilosis species complex.</title>
        <authorList>
            <person name="Mixao V."/>
            <person name="Del Olmo V."/>
            <person name="Hegedusova E."/>
            <person name="Saus E."/>
            <person name="Pryszcz L."/>
            <person name="Cillingova A."/>
            <person name="Nosek J."/>
            <person name="Gabaldon T."/>
        </authorList>
    </citation>
    <scope>NUCLEOTIDE SEQUENCE [LARGE SCALE GENOMIC DNA]</scope>
    <source>
        <strain evidence="2 3">CBS 12239</strain>
    </source>
</reference>
<comment type="caution">
    <text evidence="2">The sequence shown here is derived from an EMBL/GenBank/DDBJ whole genome shotgun (WGS) entry which is preliminary data.</text>
</comment>
<feature type="compositionally biased region" description="Acidic residues" evidence="1">
    <location>
        <begin position="320"/>
        <end position="351"/>
    </location>
</feature>
<feature type="region of interest" description="Disordered" evidence="1">
    <location>
        <begin position="162"/>
        <end position="218"/>
    </location>
</feature>
<dbReference type="RefSeq" id="XP_051608976.1">
    <property type="nucleotide sequence ID" value="XM_051751680.1"/>
</dbReference>
<gene>
    <name evidence="2" type="ORF">KGF57_002374</name>
</gene>
<dbReference type="Proteomes" id="UP001204833">
    <property type="component" value="Unassembled WGS sequence"/>
</dbReference>
<accession>A0AAD5BF65</accession>
<proteinExistence type="predicted"/>
<sequence length="357" mass="39902">MPIKGKRGSQTSPKKVRRSRRLQDANGDPGPNRMSKKHIIKELTSYHSKLVEWLKKDRGYIDKSVEELIIRSSDQVRSKKARPVKLDKSTQKALQTQLNDLMESHTDAEVGRQAEIDTLTNNFQRELKEMLQRHSLQRIAEENKRARKLKQFVLTRAIKEKVTSNGQRDEAEDATAIDEAEDATAIDEAEDANAIDEAEDATAIDEAEDATAKEGRDVSEWDSFLVAKKHASSFSKYAGNKNLNALESLARSQNAPVWGSVSTSENALKKSDRQGVDTFNNNQPSNDSNLKTKSKRLFSYSIADFNGSDSDTDNSNNESTDSEQGDTGSDDESCNETLSIDELDTEYDTMDSDVTAR</sequence>
<feature type="compositionally biased region" description="Polar residues" evidence="1">
    <location>
        <begin position="252"/>
        <end position="266"/>
    </location>
</feature>
<evidence type="ECO:0000313" key="3">
    <source>
        <dbReference type="Proteomes" id="UP001204833"/>
    </source>
</evidence>
<evidence type="ECO:0000256" key="1">
    <source>
        <dbReference type="SAM" id="MobiDB-lite"/>
    </source>
</evidence>
<dbReference type="EMBL" id="JAIHNG010000116">
    <property type="protein sequence ID" value="KAI5958529.1"/>
    <property type="molecule type" value="Genomic_DNA"/>
</dbReference>
<feature type="compositionally biased region" description="Polar residues" evidence="1">
    <location>
        <begin position="277"/>
        <end position="291"/>
    </location>
</feature>
<dbReference type="AlphaFoldDB" id="A0AAD5BF65"/>
<dbReference type="GeneID" id="76150433"/>